<dbReference type="RefSeq" id="WP_226748112.1">
    <property type="nucleotide sequence ID" value="NZ_JAJATZ010000003.1"/>
</dbReference>
<keyword evidence="2" id="KW-1185">Reference proteome</keyword>
<comment type="caution">
    <text evidence="1">The sequence shown here is derived from an EMBL/GenBank/DDBJ whole genome shotgun (WGS) entry which is preliminary data.</text>
</comment>
<reference evidence="1" key="1">
    <citation type="submission" date="2021-10" db="EMBL/GenBank/DDBJ databases">
        <title>Loktanella gaetbuli sp. nov., isolated from a tidal flat.</title>
        <authorList>
            <person name="Park S."/>
            <person name="Yoon J.-H."/>
        </authorList>
    </citation>
    <scope>NUCLEOTIDE SEQUENCE</scope>
    <source>
        <strain evidence="1">TSTF-M6</strain>
    </source>
</reference>
<gene>
    <name evidence="1" type="ORF">LGQ03_08890</name>
</gene>
<dbReference type="Proteomes" id="UP001138961">
    <property type="component" value="Unassembled WGS sequence"/>
</dbReference>
<evidence type="ECO:0000313" key="1">
    <source>
        <dbReference type="EMBL" id="MCB5199356.1"/>
    </source>
</evidence>
<evidence type="ECO:0000313" key="2">
    <source>
        <dbReference type="Proteomes" id="UP001138961"/>
    </source>
</evidence>
<name>A0ABS8BV47_9RHOB</name>
<organism evidence="1 2">
    <name type="scientific">Loktanella gaetbuli</name>
    <dbReference type="NCBI Taxonomy" id="2881335"/>
    <lineage>
        <taxon>Bacteria</taxon>
        <taxon>Pseudomonadati</taxon>
        <taxon>Pseudomonadota</taxon>
        <taxon>Alphaproteobacteria</taxon>
        <taxon>Rhodobacterales</taxon>
        <taxon>Roseobacteraceae</taxon>
        <taxon>Loktanella</taxon>
    </lineage>
</organism>
<protein>
    <recommendedName>
        <fullName evidence="3">FlgN protein</fullName>
    </recommendedName>
</protein>
<dbReference type="EMBL" id="JAJATZ010000003">
    <property type="protein sequence ID" value="MCB5199356.1"/>
    <property type="molecule type" value="Genomic_DNA"/>
</dbReference>
<accession>A0ABS8BV47</accession>
<evidence type="ECO:0008006" key="3">
    <source>
        <dbReference type="Google" id="ProtNLM"/>
    </source>
</evidence>
<sequence>MTDRITLLCENLLKEEWTALRTGDLEKLSGLTVRKDALIAEFMQLAPDGAALARMTTLMNRNGKLLEARCAGIRAAAARLAEIRSVKDGLSLYTQAGQKERIDASDPVMERRA</sequence>
<proteinExistence type="predicted"/>